<proteinExistence type="predicted"/>
<name>A0AC35FKF4_9BILA</name>
<organism evidence="1 2">
    <name type="scientific">Panagrolaimus sp. PS1159</name>
    <dbReference type="NCBI Taxonomy" id="55785"/>
    <lineage>
        <taxon>Eukaryota</taxon>
        <taxon>Metazoa</taxon>
        <taxon>Ecdysozoa</taxon>
        <taxon>Nematoda</taxon>
        <taxon>Chromadorea</taxon>
        <taxon>Rhabditida</taxon>
        <taxon>Tylenchina</taxon>
        <taxon>Panagrolaimomorpha</taxon>
        <taxon>Panagrolaimoidea</taxon>
        <taxon>Panagrolaimidae</taxon>
        <taxon>Panagrolaimus</taxon>
    </lineage>
</organism>
<accession>A0AC35FKF4</accession>
<protein>
    <submittedName>
        <fullName evidence="2">Uncharacterized protein</fullName>
    </submittedName>
</protein>
<reference evidence="2" key="1">
    <citation type="submission" date="2022-11" db="UniProtKB">
        <authorList>
            <consortium name="WormBaseParasite"/>
        </authorList>
    </citation>
    <scope>IDENTIFICATION</scope>
</reference>
<sequence>MKFIFIDWIFYLLLFCLFTKFCLAKQWTEDDEKRRIAKIKEDELRQFKAEMGSGRSGFGLDSLYGEADISKGAGVVDYSGEAAYPKYRASPQQYSPVRRPPSKTQKPPATTLMPSPDFITSISNKNNTKLAEVNWCFHCASPFRILSEPMQLAVQNLLDVRRAKYPKDAIVADCNNPANIKRLPKQRCKYSYCQTLVLTEHERGVSFAIRGCAETFAAIDESIFNERGDNQCVKLHGSLDLRECVCKNRKYCYR</sequence>
<evidence type="ECO:0000313" key="2">
    <source>
        <dbReference type="WBParaSite" id="PS1159_v2.g18466.t1"/>
    </source>
</evidence>
<evidence type="ECO:0000313" key="1">
    <source>
        <dbReference type="Proteomes" id="UP000887580"/>
    </source>
</evidence>
<dbReference type="WBParaSite" id="PS1159_v2.g18466.t1">
    <property type="protein sequence ID" value="PS1159_v2.g18466.t1"/>
    <property type="gene ID" value="PS1159_v2.g18466"/>
</dbReference>
<dbReference type="Proteomes" id="UP000887580">
    <property type="component" value="Unplaced"/>
</dbReference>